<proteinExistence type="predicted"/>
<evidence type="ECO:0000256" key="4">
    <source>
        <dbReference type="ARBA" id="ARBA00023012"/>
    </source>
</evidence>
<keyword evidence="3" id="KW-0418">Kinase</keyword>
<organism evidence="10 11">
    <name type="scientific">Pseudonocardia aurantiaca</name>
    <dbReference type="NCBI Taxonomy" id="75290"/>
    <lineage>
        <taxon>Bacteria</taxon>
        <taxon>Bacillati</taxon>
        <taxon>Actinomycetota</taxon>
        <taxon>Actinomycetes</taxon>
        <taxon>Pseudonocardiales</taxon>
        <taxon>Pseudonocardiaceae</taxon>
        <taxon>Pseudonocardia</taxon>
    </lineage>
</organism>
<accession>A0ABW4FMI5</accession>
<dbReference type="PROSITE" id="PS50110">
    <property type="entry name" value="RESPONSE_REGULATORY"/>
    <property type="match status" value="1"/>
</dbReference>
<dbReference type="Gene3D" id="1.20.5.1930">
    <property type="match status" value="1"/>
</dbReference>
<evidence type="ECO:0000259" key="9">
    <source>
        <dbReference type="PROSITE" id="PS50110"/>
    </source>
</evidence>
<keyword evidence="4" id="KW-0902">Two-component regulatory system</keyword>
<evidence type="ECO:0000256" key="3">
    <source>
        <dbReference type="ARBA" id="ARBA00022777"/>
    </source>
</evidence>
<feature type="domain" description="Response regulatory" evidence="9">
    <location>
        <begin position="403"/>
        <end position="520"/>
    </location>
</feature>
<dbReference type="InterPro" id="IPR003594">
    <property type="entry name" value="HATPase_dom"/>
</dbReference>
<dbReference type="SUPFAM" id="SSF46894">
    <property type="entry name" value="C-terminal effector domain of the bipartite response regulators"/>
    <property type="match status" value="1"/>
</dbReference>
<name>A0ABW4FMI5_9PSEU</name>
<dbReference type="PROSITE" id="PS50109">
    <property type="entry name" value="HIS_KIN"/>
    <property type="match status" value="1"/>
</dbReference>
<dbReference type="Gene3D" id="3.30.450.40">
    <property type="match status" value="1"/>
</dbReference>
<comment type="caution">
    <text evidence="10">The sequence shown here is derived from an EMBL/GenBank/DDBJ whole genome shotgun (WGS) entry which is preliminary data.</text>
</comment>
<dbReference type="Gene3D" id="3.30.565.10">
    <property type="entry name" value="Histidine kinase-like ATPase, C-terminal domain"/>
    <property type="match status" value="1"/>
</dbReference>
<feature type="domain" description="Histidine kinase" evidence="8">
    <location>
        <begin position="300"/>
        <end position="389"/>
    </location>
</feature>
<dbReference type="Pfam" id="PF13185">
    <property type="entry name" value="GAF_2"/>
    <property type="match status" value="1"/>
</dbReference>
<dbReference type="PRINTS" id="PR00038">
    <property type="entry name" value="HTHLUXR"/>
</dbReference>
<dbReference type="InterPro" id="IPR029016">
    <property type="entry name" value="GAF-like_dom_sf"/>
</dbReference>
<dbReference type="SUPFAM" id="SSF55874">
    <property type="entry name" value="ATPase domain of HSP90 chaperone/DNA topoisomerase II/histidine kinase"/>
    <property type="match status" value="1"/>
</dbReference>
<dbReference type="EMBL" id="JBHUCP010000014">
    <property type="protein sequence ID" value="MFD1531711.1"/>
    <property type="molecule type" value="Genomic_DNA"/>
</dbReference>
<feature type="modified residue" description="4-aspartylphosphate" evidence="6">
    <location>
        <position position="455"/>
    </location>
</feature>
<dbReference type="InterPro" id="IPR003018">
    <property type="entry name" value="GAF"/>
</dbReference>
<evidence type="ECO:0000256" key="2">
    <source>
        <dbReference type="ARBA" id="ARBA00022679"/>
    </source>
</evidence>
<dbReference type="Pfam" id="PF00196">
    <property type="entry name" value="GerE"/>
    <property type="match status" value="1"/>
</dbReference>
<keyword evidence="1 6" id="KW-0597">Phosphoprotein</keyword>
<dbReference type="PROSITE" id="PS50043">
    <property type="entry name" value="HTH_LUXR_2"/>
    <property type="match status" value="1"/>
</dbReference>
<dbReference type="PANTHER" id="PTHR24421">
    <property type="entry name" value="NITRATE/NITRITE SENSOR PROTEIN NARX-RELATED"/>
    <property type="match status" value="1"/>
</dbReference>
<reference evidence="11" key="1">
    <citation type="journal article" date="2019" name="Int. J. Syst. Evol. Microbiol.">
        <title>The Global Catalogue of Microorganisms (GCM) 10K type strain sequencing project: providing services to taxonomists for standard genome sequencing and annotation.</title>
        <authorList>
            <consortium name="The Broad Institute Genomics Platform"/>
            <consortium name="The Broad Institute Genome Sequencing Center for Infectious Disease"/>
            <person name="Wu L."/>
            <person name="Ma J."/>
        </authorList>
    </citation>
    <scope>NUCLEOTIDE SEQUENCE [LARGE SCALE GENOMIC DNA]</scope>
    <source>
        <strain evidence="11">JCM 12165</strain>
    </source>
</reference>
<dbReference type="Pfam" id="PF02518">
    <property type="entry name" value="HATPase_c"/>
    <property type="match status" value="1"/>
</dbReference>
<dbReference type="InterPro" id="IPR058245">
    <property type="entry name" value="NreC/VraR/RcsB-like_REC"/>
</dbReference>
<dbReference type="SMART" id="SM00421">
    <property type="entry name" value="HTH_LUXR"/>
    <property type="match status" value="1"/>
</dbReference>
<dbReference type="InterPro" id="IPR011006">
    <property type="entry name" value="CheY-like_superfamily"/>
</dbReference>
<keyword evidence="5" id="KW-0238">DNA-binding</keyword>
<feature type="domain" description="HTH luxR-type" evidence="7">
    <location>
        <begin position="538"/>
        <end position="603"/>
    </location>
</feature>
<dbReference type="Proteomes" id="UP001597145">
    <property type="component" value="Unassembled WGS sequence"/>
</dbReference>
<dbReference type="CDD" id="cd17535">
    <property type="entry name" value="REC_NarL-like"/>
    <property type="match status" value="1"/>
</dbReference>
<dbReference type="CDD" id="cd16917">
    <property type="entry name" value="HATPase_UhpB-NarQ-NarX-like"/>
    <property type="match status" value="1"/>
</dbReference>
<dbReference type="InterPro" id="IPR011712">
    <property type="entry name" value="Sig_transdc_His_kin_sub3_dim/P"/>
</dbReference>
<gene>
    <name evidence="10" type="ORF">ACFSCY_19960</name>
</gene>
<dbReference type="PANTHER" id="PTHR24421:SF62">
    <property type="entry name" value="SENSORY TRANSDUCTION HISTIDINE KINASE"/>
    <property type="match status" value="1"/>
</dbReference>
<dbReference type="Gene3D" id="3.40.50.2300">
    <property type="match status" value="1"/>
</dbReference>
<evidence type="ECO:0000313" key="11">
    <source>
        <dbReference type="Proteomes" id="UP001597145"/>
    </source>
</evidence>
<dbReference type="InterPro" id="IPR000792">
    <property type="entry name" value="Tscrpt_reg_LuxR_C"/>
</dbReference>
<dbReference type="InterPro" id="IPR001789">
    <property type="entry name" value="Sig_transdc_resp-reg_receiver"/>
</dbReference>
<dbReference type="RefSeq" id="WP_343979852.1">
    <property type="nucleotide sequence ID" value="NZ_BAAAJG010000011.1"/>
</dbReference>
<dbReference type="InterPro" id="IPR050482">
    <property type="entry name" value="Sensor_HK_TwoCompSys"/>
</dbReference>
<evidence type="ECO:0000259" key="8">
    <source>
        <dbReference type="PROSITE" id="PS50109"/>
    </source>
</evidence>
<keyword evidence="11" id="KW-1185">Reference proteome</keyword>
<evidence type="ECO:0000313" key="10">
    <source>
        <dbReference type="EMBL" id="MFD1531711.1"/>
    </source>
</evidence>
<dbReference type="SMART" id="SM00448">
    <property type="entry name" value="REC"/>
    <property type="match status" value="1"/>
</dbReference>
<sequence length="606" mass="64821">MSGEETLAVTNRRRARVSPHDQVDALTGAVEDLAGQFSLQPLLHRILRRAVVLLGGDAGSISTVDERAGTYRKEVDLGVGCQEGKVFPLHEGATGAVVANRAPVVFDNYSQVRGGHVAPPDRARLHATVAVPIEWGSEIIGACVVFSTDPQVRFRAEDIELLGMFATHAAIAIVNARLHAEAAERARRLAVSAERERVVRDVHDTVARALGSIVLHLDACDDPPGSEHIAAAREAARAALAETRRTVLGLGPALLELHSLEDAIAVELAWARSTTSIRTDLVVTGEPPTLQPEISQQALRLIQEALTNVITHARAASVRVGMMYGAEDVAVVVEDDGIGFDPAVLTDRRRSGLGLHGIVARAHRLGAELEIESTPGWGTRIRARIPYEPRDAGGEVRADVPWRVLVVDARPVVRAGLVRLLAQAEPDILVVGEIRDAREVVDAVRVLDPHVVLLDLRMPVLDGARLTSYIRAAGPGVSVLVMTDDLSDGLLRDAVHAGASGCIGTDLDGSALARAVLAAARSDTLLTETVLGAVRRHDRAGNGRLTSREREVRTLVELGMRDKQIADRLGISAKTVEKHVGALLRKTGAPNRTALARRTDLSEAPT</sequence>
<keyword evidence="2" id="KW-0808">Transferase</keyword>
<dbReference type="CDD" id="cd06170">
    <property type="entry name" value="LuxR_C_like"/>
    <property type="match status" value="1"/>
</dbReference>
<dbReference type="InterPro" id="IPR005467">
    <property type="entry name" value="His_kinase_dom"/>
</dbReference>
<dbReference type="SMART" id="SM00065">
    <property type="entry name" value="GAF"/>
    <property type="match status" value="1"/>
</dbReference>
<dbReference type="SUPFAM" id="SSF55781">
    <property type="entry name" value="GAF domain-like"/>
    <property type="match status" value="1"/>
</dbReference>
<dbReference type="InterPro" id="IPR016032">
    <property type="entry name" value="Sig_transdc_resp-reg_C-effctor"/>
</dbReference>
<evidence type="ECO:0000256" key="5">
    <source>
        <dbReference type="ARBA" id="ARBA00023125"/>
    </source>
</evidence>
<dbReference type="Pfam" id="PF07730">
    <property type="entry name" value="HisKA_3"/>
    <property type="match status" value="1"/>
</dbReference>
<evidence type="ECO:0000259" key="7">
    <source>
        <dbReference type="PROSITE" id="PS50043"/>
    </source>
</evidence>
<evidence type="ECO:0000256" key="6">
    <source>
        <dbReference type="PROSITE-ProRule" id="PRU00169"/>
    </source>
</evidence>
<evidence type="ECO:0000256" key="1">
    <source>
        <dbReference type="ARBA" id="ARBA00022553"/>
    </source>
</evidence>
<dbReference type="Pfam" id="PF00072">
    <property type="entry name" value="Response_reg"/>
    <property type="match status" value="1"/>
</dbReference>
<dbReference type="InterPro" id="IPR036890">
    <property type="entry name" value="HATPase_C_sf"/>
</dbReference>
<dbReference type="SUPFAM" id="SSF52172">
    <property type="entry name" value="CheY-like"/>
    <property type="match status" value="1"/>
</dbReference>
<protein>
    <submittedName>
        <fullName evidence="10">Response regulator</fullName>
    </submittedName>
</protein>
<dbReference type="SMART" id="SM00387">
    <property type="entry name" value="HATPase_c"/>
    <property type="match status" value="1"/>
</dbReference>